<evidence type="ECO:0000313" key="2">
    <source>
        <dbReference type="EMBL" id="ASK94734.1"/>
    </source>
</evidence>
<gene>
    <name evidence="2" type="ORF">XcvCFBP7111P_25065</name>
</gene>
<keyword evidence="2" id="KW-0540">Nuclease</keyword>
<dbReference type="Proteomes" id="UP000198357">
    <property type="component" value="Plasmid plA"/>
</dbReference>
<keyword evidence="2" id="KW-0255">Endonuclease</keyword>
<evidence type="ECO:0000313" key="3">
    <source>
        <dbReference type="Proteomes" id="UP000198357"/>
    </source>
</evidence>
<evidence type="ECO:0000259" key="1">
    <source>
        <dbReference type="SMART" id="SM00507"/>
    </source>
</evidence>
<organism evidence="2 3">
    <name type="scientific">Xanthomonas citri pv. vignicola</name>
    <dbReference type="NCBI Taxonomy" id="473426"/>
    <lineage>
        <taxon>Bacteria</taxon>
        <taxon>Pseudomonadati</taxon>
        <taxon>Pseudomonadota</taxon>
        <taxon>Gammaproteobacteria</taxon>
        <taxon>Lysobacterales</taxon>
        <taxon>Lysobacteraceae</taxon>
        <taxon>Xanthomonas</taxon>
    </lineage>
</organism>
<proteinExistence type="predicted"/>
<accession>A0AB33CM60</accession>
<geneLocation type="plasmid" evidence="3">
    <name>pla</name>
</geneLocation>
<sequence>MRDILLSVARASQRLVPAAGHGSRKDKDHAASREAMLGQARFVRRCAFCDFQFGGVADECEVHHLDGDHANNGPDNLSLACVLCHAPHHLDLVSRRWADDPGRLIYLPELTQPELSSLMQAIAFACAVGSQEMKPGEVLTVAEQSGQEIYPHVVYARLLARAAQVEGKKNGETQRQQLSSPAVMARVLQSMSEADYAARAQLLAGVRYLAPLDPIIQLARSWPVDGSAFKNLDMGSWRAIAAAAGVVNGR</sequence>
<keyword evidence="2" id="KW-0614">Plasmid</keyword>
<keyword evidence="2" id="KW-0378">Hydrolase</keyword>
<dbReference type="SMART" id="SM00507">
    <property type="entry name" value="HNHc"/>
    <property type="match status" value="1"/>
</dbReference>
<dbReference type="InterPro" id="IPR003615">
    <property type="entry name" value="HNH_nuc"/>
</dbReference>
<dbReference type="AlphaFoldDB" id="A0AB33CM60"/>
<protein>
    <submittedName>
        <fullName evidence="2">HNH endonuclease</fullName>
    </submittedName>
</protein>
<feature type="domain" description="HNH nuclease" evidence="1">
    <location>
        <begin position="36"/>
        <end position="86"/>
    </location>
</feature>
<reference evidence="2 3" key="1">
    <citation type="submission" date="2017-06" db="EMBL/GenBank/DDBJ databases">
        <title>First complete genome sequences of Xanthomonas citri pv. vignicola strains CFBP 7111, CFBP 7112 and CFBP 7113 using long-read technology.</title>
        <authorList>
            <person name="Ruh M."/>
            <person name="Briand M."/>
            <person name="Bonneau S."/>
            <person name="Jacques M.A."/>
            <person name="Chen N.W.G."/>
        </authorList>
    </citation>
    <scope>NUCLEOTIDE SEQUENCE [LARGE SCALE GENOMIC DNA]</scope>
    <source>
        <strain evidence="2 3">CFBP7111</strain>
        <plasmid evidence="3">pla</plasmid>
    </source>
</reference>
<name>A0AB33CM60_XANCI</name>
<dbReference type="EMBL" id="CP022264">
    <property type="protein sequence ID" value="ASK94734.1"/>
    <property type="molecule type" value="Genomic_DNA"/>
</dbReference>
<dbReference type="GO" id="GO:0004519">
    <property type="term" value="F:endonuclease activity"/>
    <property type="evidence" value="ECO:0007669"/>
    <property type="project" value="UniProtKB-KW"/>
</dbReference>
<dbReference type="CDD" id="cd00085">
    <property type="entry name" value="HNHc"/>
    <property type="match status" value="1"/>
</dbReference>